<organism evidence="2 3">
    <name type="scientific">Brassica cretica</name>
    <name type="common">Mustard</name>
    <dbReference type="NCBI Taxonomy" id="69181"/>
    <lineage>
        <taxon>Eukaryota</taxon>
        <taxon>Viridiplantae</taxon>
        <taxon>Streptophyta</taxon>
        <taxon>Embryophyta</taxon>
        <taxon>Tracheophyta</taxon>
        <taxon>Spermatophyta</taxon>
        <taxon>Magnoliopsida</taxon>
        <taxon>eudicotyledons</taxon>
        <taxon>Gunneridae</taxon>
        <taxon>Pentapetalae</taxon>
        <taxon>rosids</taxon>
        <taxon>malvids</taxon>
        <taxon>Brassicales</taxon>
        <taxon>Brassicaceae</taxon>
        <taxon>Brassiceae</taxon>
        <taxon>Brassica</taxon>
    </lineage>
</organism>
<comment type="caution">
    <text evidence="2">The sequence shown here is derived from an EMBL/GenBank/DDBJ whole genome shotgun (WGS) entry which is preliminary data.</text>
</comment>
<proteinExistence type="predicted"/>
<accession>A0A8S9HT58</accession>
<evidence type="ECO:0000256" key="1">
    <source>
        <dbReference type="SAM" id="MobiDB-lite"/>
    </source>
</evidence>
<name>A0A8S9HT58_BRACR</name>
<evidence type="ECO:0000313" key="3">
    <source>
        <dbReference type="Proteomes" id="UP000712281"/>
    </source>
</evidence>
<dbReference type="Proteomes" id="UP000712281">
    <property type="component" value="Unassembled WGS sequence"/>
</dbReference>
<sequence>MPRELLLPNDENGHSISGTSGKLGFSYFPNLNGNRQCEFRFPQESIDSPSTTAQDDWPTHCYPSFALEAATSSQHLDEYDEDYEEERATEYQGTRAEEDRLLHHSSRIRNVTSIDRGYTTSIDTHHHQTNRTQASTDIAYYTSIDNEVDHAQEGKYSIGSWADDHYHESYAVETTIYEPQADEFHEGFTTEELFNHRERSYTNSLFAEACGKGTRFYRPLSRAKRPSIDNNASTSIDNFPKPPSIENEKAKQNNDYLTLDEFGIFSDPEGYRVTKEFYDTAGGVDDRFKPKYRQHTHPSIDRRPEFGKGAYNRDGIRRFHWEQKDEYGVYIDEYEHARGVDGHIIHVSKDDIRNLLEIASMDEHIYICLPEHARSFTQTKLVLEIYTKDEINEILYGISGAQGKNEDDF</sequence>
<reference evidence="2" key="1">
    <citation type="submission" date="2019-12" db="EMBL/GenBank/DDBJ databases">
        <title>Genome sequencing and annotation of Brassica cretica.</title>
        <authorList>
            <person name="Studholme D.J."/>
            <person name="Sarris P.F."/>
        </authorList>
    </citation>
    <scope>NUCLEOTIDE SEQUENCE</scope>
    <source>
        <strain evidence="2">PFS-001/15</strain>
        <tissue evidence="2">Leaf</tissue>
    </source>
</reference>
<feature type="region of interest" description="Disordered" evidence="1">
    <location>
        <begin position="288"/>
        <end position="307"/>
    </location>
</feature>
<evidence type="ECO:0000313" key="2">
    <source>
        <dbReference type="EMBL" id="KAF2560082.1"/>
    </source>
</evidence>
<dbReference type="EMBL" id="QGKW02001940">
    <property type="protein sequence ID" value="KAF2560082.1"/>
    <property type="molecule type" value="Genomic_DNA"/>
</dbReference>
<protein>
    <submittedName>
        <fullName evidence="2">Uncharacterized protein</fullName>
    </submittedName>
</protein>
<gene>
    <name evidence="2" type="ORF">F2Q68_00015808</name>
</gene>
<dbReference type="AlphaFoldDB" id="A0A8S9HT58"/>